<organism evidence="1 2">
    <name type="scientific">Tritrichomonas musculus</name>
    <dbReference type="NCBI Taxonomy" id="1915356"/>
    <lineage>
        <taxon>Eukaryota</taxon>
        <taxon>Metamonada</taxon>
        <taxon>Parabasalia</taxon>
        <taxon>Tritrichomonadida</taxon>
        <taxon>Tritrichomonadidae</taxon>
        <taxon>Tritrichomonas</taxon>
    </lineage>
</organism>
<evidence type="ECO:0000313" key="1">
    <source>
        <dbReference type="EMBL" id="KAK8895640.1"/>
    </source>
</evidence>
<name>A0ABR2L065_9EUKA</name>
<reference evidence="1 2" key="1">
    <citation type="submission" date="2024-04" db="EMBL/GenBank/DDBJ databases">
        <title>Tritrichomonas musculus Genome.</title>
        <authorList>
            <person name="Alves-Ferreira E."/>
            <person name="Grigg M."/>
            <person name="Lorenzi H."/>
            <person name="Galac M."/>
        </authorList>
    </citation>
    <scope>NUCLEOTIDE SEQUENCE [LARGE SCALE GENOMIC DNA]</scope>
    <source>
        <strain evidence="1 2">EAF2021</strain>
    </source>
</reference>
<evidence type="ECO:0000313" key="2">
    <source>
        <dbReference type="Proteomes" id="UP001470230"/>
    </source>
</evidence>
<accession>A0ABR2L065</accession>
<gene>
    <name evidence="1" type="ORF">M9Y10_024110</name>
</gene>
<proteinExistence type="predicted"/>
<sequence>MCATADELGLWKIQCVLHLLNKVFQVFVLAIKNKIQPIFDLISFLANSSKYTIFLQQKKFNEGIPVKKVPNYTEVQWTSFPVCIMTLYDTIDSVRDFIGTIDS</sequence>
<dbReference type="EMBL" id="JAPFFF010000003">
    <property type="protein sequence ID" value="KAK8895640.1"/>
    <property type="molecule type" value="Genomic_DNA"/>
</dbReference>
<keyword evidence="2" id="KW-1185">Reference proteome</keyword>
<comment type="caution">
    <text evidence="1">The sequence shown here is derived from an EMBL/GenBank/DDBJ whole genome shotgun (WGS) entry which is preliminary data.</text>
</comment>
<protein>
    <submittedName>
        <fullName evidence="1">Uncharacterized protein</fullName>
    </submittedName>
</protein>
<dbReference type="Proteomes" id="UP001470230">
    <property type="component" value="Unassembled WGS sequence"/>
</dbReference>